<proteinExistence type="predicted"/>
<dbReference type="FunFam" id="3.30.70.330:FF:000120">
    <property type="entry name" value="Negative regulator of differentiation 1"/>
    <property type="match status" value="1"/>
</dbReference>
<organism evidence="5 6">
    <name type="scientific">Arxiozyma heterogenica</name>
    <dbReference type="NCBI Taxonomy" id="278026"/>
    <lineage>
        <taxon>Eukaryota</taxon>
        <taxon>Fungi</taxon>
        <taxon>Dikarya</taxon>
        <taxon>Ascomycota</taxon>
        <taxon>Saccharomycotina</taxon>
        <taxon>Saccharomycetes</taxon>
        <taxon>Saccharomycetales</taxon>
        <taxon>Saccharomycetaceae</taxon>
        <taxon>Arxiozyma</taxon>
    </lineage>
</organism>
<feature type="domain" description="RRM" evidence="4">
    <location>
        <begin position="77"/>
        <end position="150"/>
    </location>
</feature>
<feature type="domain" description="RRM" evidence="4">
    <location>
        <begin position="406"/>
        <end position="484"/>
    </location>
</feature>
<keyword evidence="1" id="KW-0677">Repeat</keyword>
<evidence type="ECO:0000313" key="5">
    <source>
        <dbReference type="EMBL" id="KAK5778321.1"/>
    </source>
</evidence>
<dbReference type="GO" id="GO:0010494">
    <property type="term" value="C:cytoplasmic stress granule"/>
    <property type="evidence" value="ECO:0007669"/>
    <property type="project" value="TreeGrafter"/>
</dbReference>
<dbReference type="InterPro" id="IPR012677">
    <property type="entry name" value="Nucleotide-bd_a/b_plait_sf"/>
</dbReference>
<keyword evidence="2 3" id="KW-0694">RNA-binding</keyword>
<keyword evidence="6" id="KW-1185">Reference proteome</keyword>
<gene>
    <name evidence="5" type="ORF">RI543_003980</name>
</gene>
<dbReference type="Proteomes" id="UP001306508">
    <property type="component" value="Unassembled WGS sequence"/>
</dbReference>
<dbReference type="Gene3D" id="3.30.70.330">
    <property type="match status" value="4"/>
</dbReference>
<evidence type="ECO:0000313" key="6">
    <source>
        <dbReference type="Proteomes" id="UP001306508"/>
    </source>
</evidence>
<evidence type="ECO:0000256" key="1">
    <source>
        <dbReference type="ARBA" id="ARBA00022737"/>
    </source>
</evidence>
<comment type="caution">
    <text evidence="5">The sequence shown here is derived from an EMBL/GenBank/DDBJ whole genome shotgun (WGS) entry which is preliminary data.</text>
</comment>
<dbReference type="SUPFAM" id="SSF54928">
    <property type="entry name" value="RNA-binding domain, RBD"/>
    <property type="match status" value="3"/>
</dbReference>
<dbReference type="GO" id="GO:0051252">
    <property type="term" value="P:regulation of RNA metabolic process"/>
    <property type="evidence" value="ECO:0007669"/>
    <property type="project" value="UniProtKB-ARBA"/>
</dbReference>
<evidence type="ECO:0000256" key="2">
    <source>
        <dbReference type="ARBA" id="ARBA00022884"/>
    </source>
</evidence>
<protein>
    <recommendedName>
        <fullName evidence="4">RRM domain-containing protein</fullName>
    </recommendedName>
</protein>
<feature type="domain" description="RRM" evidence="4">
    <location>
        <begin position="315"/>
        <end position="388"/>
    </location>
</feature>
<dbReference type="InterPro" id="IPR039171">
    <property type="entry name" value="Cwc2/Slt11"/>
</dbReference>
<dbReference type="GO" id="GO:0010468">
    <property type="term" value="P:regulation of gene expression"/>
    <property type="evidence" value="ECO:0007669"/>
    <property type="project" value="UniProtKB-ARBA"/>
</dbReference>
<feature type="domain" description="RRM" evidence="4">
    <location>
        <begin position="168"/>
        <end position="254"/>
    </location>
</feature>
<accession>A0AAN7ZX62</accession>
<dbReference type="AlphaFoldDB" id="A0AAN7ZX62"/>
<dbReference type="SMART" id="SM00360">
    <property type="entry name" value="RRM"/>
    <property type="match status" value="4"/>
</dbReference>
<evidence type="ECO:0000256" key="3">
    <source>
        <dbReference type="PROSITE-ProRule" id="PRU00176"/>
    </source>
</evidence>
<reference evidence="6" key="1">
    <citation type="submission" date="2023-07" db="EMBL/GenBank/DDBJ databases">
        <title>A draft genome of Kazachstania heterogenica Y-27499.</title>
        <authorList>
            <person name="Donic C."/>
            <person name="Kralova J.S."/>
            <person name="Fidel L."/>
            <person name="Ben-Dor S."/>
            <person name="Jung S."/>
        </authorList>
    </citation>
    <scope>NUCLEOTIDE SEQUENCE [LARGE SCALE GENOMIC DNA]</scope>
    <source>
        <strain evidence="6">Y27499</strain>
    </source>
</reference>
<evidence type="ECO:0000259" key="4">
    <source>
        <dbReference type="PROSITE" id="PS50102"/>
    </source>
</evidence>
<dbReference type="InterPro" id="IPR035979">
    <property type="entry name" value="RBD_domain_sf"/>
</dbReference>
<dbReference type="Pfam" id="PF00076">
    <property type="entry name" value="RRM_1"/>
    <property type="match status" value="2"/>
</dbReference>
<dbReference type="GO" id="GO:0000398">
    <property type="term" value="P:mRNA splicing, via spliceosome"/>
    <property type="evidence" value="ECO:0007669"/>
    <property type="project" value="TreeGrafter"/>
</dbReference>
<dbReference type="PANTHER" id="PTHR14089">
    <property type="entry name" value="PRE-MRNA-SPLICING FACTOR RBM22"/>
    <property type="match status" value="1"/>
</dbReference>
<dbReference type="EMBL" id="JAWIZZ010000053">
    <property type="protein sequence ID" value="KAK5778321.1"/>
    <property type="molecule type" value="Genomic_DNA"/>
</dbReference>
<dbReference type="InterPro" id="IPR000504">
    <property type="entry name" value="RRM_dom"/>
</dbReference>
<dbReference type="PANTHER" id="PTHR14089:SF8">
    <property type="entry name" value="RNA-BINDING PROTEIN MRN1"/>
    <property type="match status" value="1"/>
</dbReference>
<sequence length="494" mass="55755">MNESELERVISPVDQYSQIFQVPMNLSPQHKNYHQRNFHYSGRHSTAISYDSNVYMDPSLPIITTPNPLNLVNAPSRTVYLGNIPKDLSIEKLLDYVSTGMVEDCKILPDNNCAFITFVDEKSALLFHVDSILRRLNINGNDIKIGWGKTNMLDSTVAKRIRFDGATRTVYIGNLNCTDGHIDNENIEEIWDDNKLRKDFERFGTIESLKYLPEKGIAFVYFTSIASAIHAVDTISNQNSLYHNKKVYFGKDRCSYITKIQQYNAAQFLGLDIDDTNTIKQLNDRNFITNTLIQQSTAAAAIATSAGGINNLGNRTIYLGNLSKMTKVEDICNIVRGGLLQHIKLIPNKNICFITFVDPTAAAQFYAMVSLHGLTIHKRRCKIGWGKHSGPLLNSISIAVSQGASRNIYIGNIDWHKPYAETFFTEDNLRTVFSKYGEVEQINFLPNKSCCFINFTNISNAISAFKEAQKIPEFKNLKINFGKDRCGNIPQQIS</sequence>
<name>A0AAN7ZX62_9SACH</name>
<dbReference type="PROSITE" id="PS50102">
    <property type="entry name" value="RRM"/>
    <property type="match status" value="4"/>
</dbReference>
<dbReference type="GO" id="GO:0003729">
    <property type="term" value="F:mRNA binding"/>
    <property type="evidence" value="ECO:0007669"/>
    <property type="project" value="TreeGrafter"/>
</dbReference>
<dbReference type="FunFam" id="3.30.70.330:FF:000047">
    <property type="entry name" value="Differentiation 1 negative regulator"/>
    <property type="match status" value="1"/>
</dbReference>